<dbReference type="Pfam" id="PF00431">
    <property type="entry name" value="CUB"/>
    <property type="match status" value="2"/>
</dbReference>
<feature type="domain" description="CUB" evidence="3">
    <location>
        <begin position="51"/>
        <end position="186"/>
    </location>
</feature>
<evidence type="ECO:0000259" key="4">
    <source>
        <dbReference type="PROSITE" id="PS50835"/>
    </source>
</evidence>
<keyword evidence="1" id="KW-1015">Disulfide bond</keyword>
<dbReference type="InterPro" id="IPR052129">
    <property type="entry name" value="Spermadhesin-Link_domain"/>
</dbReference>
<dbReference type="CDD" id="cd00041">
    <property type="entry name" value="CUB"/>
    <property type="match status" value="2"/>
</dbReference>
<comment type="caution">
    <text evidence="5">The sequence shown here is derived from an EMBL/GenBank/DDBJ whole genome shotgun (WGS) entry which is preliminary data.</text>
</comment>
<comment type="caution">
    <text evidence="2">Lacks conserved residue(s) required for the propagation of feature annotation.</text>
</comment>
<dbReference type="PANTHER" id="PTHR46908:SF8">
    <property type="entry name" value="C-TYPE LECTIN DOMAIN-CONTAINING PROTEIN"/>
    <property type="match status" value="1"/>
</dbReference>
<dbReference type="PROSITE" id="PS01180">
    <property type="entry name" value="CUB"/>
    <property type="match status" value="2"/>
</dbReference>
<evidence type="ECO:0000259" key="3">
    <source>
        <dbReference type="PROSITE" id="PS01180"/>
    </source>
</evidence>
<evidence type="ECO:0000313" key="6">
    <source>
        <dbReference type="Proteomes" id="UP000275408"/>
    </source>
</evidence>
<dbReference type="InterPro" id="IPR035914">
    <property type="entry name" value="Sperma_CUB_dom_sf"/>
</dbReference>
<protein>
    <recommendedName>
        <fullName evidence="7">Ig-like domain-containing protein</fullName>
    </recommendedName>
</protein>
<dbReference type="InterPro" id="IPR000859">
    <property type="entry name" value="CUB_dom"/>
</dbReference>
<dbReference type="SUPFAM" id="SSF48726">
    <property type="entry name" value="Immunoglobulin"/>
    <property type="match status" value="1"/>
</dbReference>
<dbReference type="Gene3D" id="2.60.120.290">
    <property type="entry name" value="Spermadhesin, CUB domain"/>
    <property type="match status" value="2"/>
</dbReference>
<dbReference type="Gene3D" id="2.60.40.10">
    <property type="entry name" value="Immunoglobulins"/>
    <property type="match status" value="1"/>
</dbReference>
<name>A0A3M6V5P6_POCDA</name>
<dbReference type="OrthoDB" id="9971251at2759"/>
<dbReference type="PANTHER" id="PTHR46908">
    <property type="entry name" value="CUBILIN-LIKE PROTEIN"/>
    <property type="match status" value="1"/>
</dbReference>
<dbReference type="InterPro" id="IPR007110">
    <property type="entry name" value="Ig-like_dom"/>
</dbReference>
<evidence type="ECO:0000256" key="1">
    <source>
        <dbReference type="ARBA" id="ARBA00023157"/>
    </source>
</evidence>
<accession>A0A3M6V5P6</accession>
<dbReference type="CDD" id="cd00096">
    <property type="entry name" value="Ig"/>
    <property type="match status" value="1"/>
</dbReference>
<gene>
    <name evidence="5" type="ORF">pdam_00020936</name>
</gene>
<sequence>MFFVIVAIIAEVYSRYIPDFDTTHRLQVEKGRYVEIELDLRLNPALPGAPCADEEYLEIRDGVYHEFALSFTRTITEAITIIAEVYSRQRIPDFDTTHRLQVEKEQYVEIELRFYLPLDLPGAPCADEEYLEIRDGYNQSGNLLGVFCGRDVPRFKLRSSGQNMWLRFSPHHRYRLSYYIAIIAEVYSRYFPSFDTTHRLQVEKGQYVEVELELKMDYNSPEVPCADEEYLEIRDGYNQSGNLLGVFCGRYVPRFKIRSSGQNMWLRFSPTRRHQLSSRSYYEGKALSARVPTNLRNVAKTQFVLLDHSSSLWCPAEGGPAPRIVWRKNGAVLQNSTSVRLQINVTEEGRNTTYSCEVDDHGRLKRKNISLVVESKSQGNMKSHIYDIKHKITKGAFHWENPDLDI</sequence>
<evidence type="ECO:0008006" key="7">
    <source>
        <dbReference type="Google" id="ProtNLM"/>
    </source>
</evidence>
<feature type="domain" description="Ig-like" evidence="4">
    <location>
        <begin position="292"/>
        <end position="370"/>
    </location>
</feature>
<dbReference type="Pfam" id="PF13895">
    <property type="entry name" value="Ig_2"/>
    <property type="match status" value="1"/>
</dbReference>
<proteinExistence type="predicted"/>
<dbReference type="EMBL" id="RCHS01000058">
    <property type="protein sequence ID" value="RMX61303.1"/>
    <property type="molecule type" value="Genomic_DNA"/>
</dbReference>
<organism evidence="5 6">
    <name type="scientific">Pocillopora damicornis</name>
    <name type="common">Cauliflower coral</name>
    <name type="synonym">Millepora damicornis</name>
    <dbReference type="NCBI Taxonomy" id="46731"/>
    <lineage>
        <taxon>Eukaryota</taxon>
        <taxon>Metazoa</taxon>
        <taxon>Cnidaria</taxon>
        <taxon>Anthozoa</taxon>
        <taxon>Hexacorallia</taxon>
        <taxon>Scleractinia</taxon>
        <taxon>Astrocoeniina</taxon>
        <taxon>Pocilloporidae</taxon>
        <taxon>Pocillopora</taxon>
    </lineage>
</organism>
<dbReference type="InterPro" id="IPR013783">
    <property type="entry name" value="Ig-like_fold"/>
</dbReference>
<dbReference type="AlphaFoldDB" id="A0A3M6V5P6"/>
<evidence type="ECO:0000256" key="2">
    <source>
        <dbReference type="PROSITE-ProRule" id="PRU00059"/>
    </source>
</evidence>
<reference evidence="5 6" key="1">
    <citation type="journal article" date="2018" name="Sci. Rep.">
        <title>Comparative analysis of the Pocillopora damicornis genome highlights role of immune system in coral evolution.</title>
        <authorList>
            <person name="Cunning R."/>
            <person name="Bay R.A."/>
            <person name="Gillette P."/>
            <person name="Baker A.C."/>
            <person name="Traylor-Knowles N."/>
        </authorList>
    </citation>
    <scope>NUCLEOTIDE SEQUENCE [LARGE SCALE GENOMIC DNA]</scope>
    <source>
        <strain evidence="5">RSMAS</strain>
        <tissue evidence="5">Whole animal</tissue>
    </source>
</reference>
<dbReference type="STRING" id="46731.A0A3M6V5P6"/>
<feature type="domain" description="CUB" evidence="3">
    <location>
        <begin position="186"/>
        <end position="289"/>
    </location>
</feature>
<dbReference type="PROSITE" id="PS50835">
    <property type="entry name" value="IG_LIKE"/>
    <property type="match status" value="1"/>
</dbReference>
<dbReference type="SMART" id="SM00042">
    <property type="entry name" value="CUB"/>
    <property type="match status" value="2"/>
</dbReference>
<keyword evidence="6" id="KW-1185">Reference proteome</keyword>
<evidence type="ECO:0000313" key="5">
    <source>
        <dbReference type="EMBL" id="RMX61303.1"/>
    </source>
</evidence>
<dbReference type="Proteomes" id="UP000275408">
    <property type="component" value="Unassembled WGS sequence"/>
</dbReference>
<dbReference type="SUPFAM" id="SSF49854">
    <property type="entry name" value="Spermadhesin, CUB domain"/>
    <property type="match status" value="2"/>
</dbReference>
<dbReference type="InterPro" id="IPR036179">
    <property type="entry name" value="Ig-like_dom_sf"/>
</dbReference>